<dbReference type="EMBL" id="CAWYQH010000125">
    <property type="protein sequence ID" value="CAK8691839.1"/>
    <property type="molecule type" value="Genomic_DNA"/>
</dbReference>
<accession>A0ABP0GJC0</accession>
<reference evidence="6 7" key="1">
    <citation type="submission" date="2024-02" db="EMBL/GenBank/DDBJ databases">
        <authorList>
            <person name="Daric V."/>
            <person name="Darras S."/>
        </authorList>
    </citation>
    <scope>NUCLEOTIDE SEQUENCE [LARGE SCALE GENOMIC DNA]</scope>
</reference>
<evidence type="ECO:0000259" key="4">
    <source>
        <dbReference type="Pfam" id="PF08190"/>
    </source>
</evidence>
<name>A0ABP0GJC0_CLALP</name>
<evidence type="ECO:0000259" key="5">
    <source>
        <dbReference type="Pfam" id="PF18201"/>
    </source>
</evidence>
<dbReference type="InterPro" id="IPR041442">
    <property type="entry name" value="PIH1D1/2/3_CS-like"/>
</dbReference>
<dbReference type="Proteomes" id="UP001642483">
    <property type="component" value="Unassembled WGS sequence"/>
</dbReference>
<dbReference type="InterPro" id="IPR050734">
    <property type="entry name" value="PIH1/Kintoun_subfamily"/>
</dbReference>
<evidence type="ECO:0000256" key="2">
    <source>
        <dbReference type="ARBA" id="ARBA00040540"/>
    </source>
</evidence>
<evidence type="ECO:0000313" key="6">
    <source>
        <dbReference type="EMBL" id="CAK8691839.1"/>
    </source>
</evidence>
<dbReference type="InterPro" id="IPR012981">
    <property type="entry name" value="PIH1_N"/>
</dbReference>
<feature type="domain" description="PIH1D1/2/3 CS-like" evidence="5">
    <location>
        <begin position="225"/>
        <end position="298"/>
    </location>
</feature>
<comment type="function">
    <text evidence="3">Involved in the assembly of C/D box small nucleolar ribonucleoprotein (snoRNP) particles. Recruits the SWI/SNF complex to the core promoter of rRNA genes and enhances pre-rRNA transcription. Mediates interaction of TELO2 with the R2TP complex which is necessary for the stability of MTOR and SMG1. Positively regulates the assembly and activity of the mTORC1 complex.</text>
</comment>
<dbReference type="PANTHER" id="PTHR22997:SF0">
    <property type="entry name" value="PIH1 DOMAIN-CONTAINING PROTEIN 1"/>
    <property type="match status" value="1"/>
</dbReference>
<sequence length="300" mass="33761">MEQGDTDRTSELFNVGSKLEGMSDEEIQELYQNLLTSNDSNTPPASEHNWSKIKPTPGCCIKTKNTKTNEKVFINICTSSSVPTPDSITEEKLLKMLDNLENPNQMVDYKVPMSVGPPHAEIDNKGNGCTAYDVIISPNYLHTINNSKIFFGFFMSIVFEALLNKHEVDLERKWILLKTKKFLGSLDNQAVRKQTLIQELPSSTSPLVSEVASAKKPKFEIVKEPENDPDFLIAEIKLPEIKSAKSVIVDVGEDRLVVCTRPKLYELDIFLPYSLVQEECGSQFNIQSHILTITMPVLKH</sequence>
<feature type="domain" description="PIH1 N-terminal" evidence="4">
    <location>
        <begin position="46"/>
        <end position="195"/>
    </location>
</feature>
<dbReference type="PANTHER" id="PTHR22997">
    <property type="entry name" value="PIH1 DOMAIN-CONTAINING PROTEIN 1"/>
    <property type="match status" value="1"/>
</dbReference>
<comment type="similarity">
    <text evidence="1">Belongs to the PIH1 family.</text>
</comment>
<comment type="caution">
    <text evidence="6">The sequence shown here is derived from an EMBL/GenBank/DDBJ whole genome shotgun (WGS) entry which is preliminary data.</text>
</comment>
<gene>
    <name evidence="6" type="ORF">CVLEPA_LOCUS24590</name>
</gene>
<proteinExistence type="inferred from homology"/>
<evidence type="ECO:0000256" key="3">
    <source>
        <dbReference type="ARBA" id="ARBA00046233"/>
    </source>
</evidence>
<evidence type="ECO:0000256" key="1">
    <source>
        <dbReference type="ARBA" id="ARBA00008511"/>
    </source>
</evidence>
<dbReference type="Pfam" id="PF08190">
    <property type="entry name" value="PIH1"/>
    <property type="match status" value="1"/>
</dbReference>
<organism evidence="6 7">
    <name type="scientific">Clavelina lepadiformis</name>
    <name type="common">Light-bulb sea squirt</name>
    <name type="synonym">Ascidia lepadiformis</name>
    <dbReference type="NCBI Taxonomy" id="159417"/>
    <lineage>
        <taxon>Eukaryota</taxon>
        <taxon>Metazoa</taxon>
        <taxon>Chordata</taxon>
        <taxon>Tunicata</taxon>
        <taxon>Ascidiacea</taxon>
        <taxon>Aplousobranchia</taxon>
        <taxon>Clavelinidae</taxon>
        <taxon>Clavelina</taxon>
    </lineage>
</organism>
<dbReference type="Pfam" id="PF18201">
    <property type="entry name" value="PIH1_CS"/>
    <property type="match status" value="1"/>
</dbReference>
<evidence type="ECO:0000313" key="7">
    <source>
        <dbReference type="Proteomes" id="UP001642483"/>
    </source>
</evidence>
<protein>
    <recommendedName>
        <fullName evidence="2">PIH1 domain-containing protein 1</fullName>
    </recommendedName>
</protein>
<keyword evidence="7" id="KW-1185">Reference proteome</keyword>